<dbReference type="EMBL" id="JADIKE010000037">
    <property type="protein sequence ID" value="MBM7126361.1"/>
    <property type="molecule type" value="Genomic_DNA"/>
</dbReference>
<dbReference type="InterPro" id="IPR004869">
    <property type="entry name" value="MMPL_dom"/>
</dbReference>
<keyword evidence="2" id="KW-1003">Cell membrane</keyword>
<feature type="transmembrane region" description="Helical" evidence="6">
    <location>
        <begin position="352"/>
        <end position="375"/>
    </location>
</feature>
<dbReference type="PANTHER" id="PTHR33406:SF13">
    <property type="entry name" value="MEMBRANE PROTEIN YDFJ"/>
    <property type="match status" value="1"/>
</dbReference>
<feature type="transmembrane region" description="Helical" evidence="6">
    <location>
        <begin position="674"/>
        <end position="692"/>
    </location>
</feature>
<proteinExistence type="predicted"/>
<gene>
    <name evidence="8" type="ORF">ISP19_13355</name>
</gene>
<feature type="transmembrane region" description="Helical" evidence="6">
    <location>
        <begin position="432"/>
        <end position="450"/>
    </location>
</feature>
<dbReference type="PANTHER" id="PTHR33406">
    <property type="entry name" value="MEMBRANE PROTEIN MJ1562-RELATED"/>
    <property type="match status" value="1"/>
</dbReference>
<feature type="transmembrane region" description="Helical" evidence="6">
    <location>
        <begin position="257"/>
        <end position="276"/>
    </location>
</feature>
<dbReference type="Gene3D" id="1.20.1640.10">
    <property type="entry name" value="Multidrug efflux transporter AcrB transmembrane domain"/>
    <property type="match status" value="1"/>
</dbReference>
<evidence type="ECO:0000256" key="2">
    <source>
        <dbReference type="ARBA" id="ARBA00022475"/>
    </source>
</evidence>
<dbReference type="InterPro" id="IPR050545">
    <property type="entry name" value="Mycobact_MmpL"/>
</dbReference>
<evidence type="ECO:0000256" key="3">
    <source>
        <dbReference type="ARBA" id="ARBA00022692"/>
    </source>
</evidence>
<feature type="transmembrane region" description="Helical" evidence="6">
    <location>
        <begin position="6"/>
        <end position="29"/>
    </location>
</feature>
<keyword evidence="4 6" id="KW-1133">Transmembrane helix</keyword>
<evidence type="ECO:0000259" key="7">
    <source>
        <dbReference type="Pfam" id="PF03176"/>
    </source>
</evidence>
<feature type="transmembrane region" description="Helical" evidence="6">
    <location>
        <begin position="643"/>
        <end position="662"/>
    </location>
</feature>
<protein>
    <submittedName>
        <fullName evidence="8">MMPL family transporter</fullName>
    </submittedName>
</protein>
<evidence type="ECO:0000256" key="4">
    <source>
        <dbReference type="ARBA" id="ARBA00022989"/>
    </source>
</evidence>
<feature type="domain" description="Membrane transport protein MMPL" evidence="7">
    <location>
        <begin position="100"/>
        <end position="401"/>
    </location>
</feature>
<evidence type="ECO:0000256" key="6">
    <source>
        <dbReference type="SAM" id="Phobius"/>
    </source>
</evidence>
<feature type="transmembrane region" description="Helical" evidence="6">
    <location>
        <begin position="698"/>
        <end position="718"/>
    </location>
</feature>
<dbReference type="Proteomes" id="UP001430149">
    <property type="component" value="Unassembled WGS sequence"/>
</dbReference>
<evidence type="ECO:0000256" key="1">
    <source>
        <dbReference type="ARBA" id="ARBA00004651"/>
    </source>
</evidence>
<keyword evidence="5 6" id="KW-0472">Membrane</keyword>
<keyword evidence="3 6" id="KW-0812">Transmembrane</keyword>
<accession>A0ABS2K5B5</accession>
<name>A0ABS2K5B5_9GAMM</name>
<keyword evidence="9" id="KW-1185">Reference proteome</keyword>
<organism evidence="8 9">
    <name type="scientific">Dyella flava</name>
    <dbReference type="NCBI Taxonomy" id="1920170"/>
    <lineage>
        <taxon>Bacteria</taxon>
        <taxon>Pseudomonadati</taxon>
        <taxon>Pseudomonadota</taxon>
        <taxon>Gammaproteobacteria</taxon>
        <taxon>Lysobacterales</taxon>
        <taxon>Rhodanobacteraceae</taxon>
        <taxon>Dyella</taxon>
    </lineage>
</organism>
<comment type="caution">
    <text evidence="8">The sequence shown here is derived from an EMBL/GenBank/DDBJ whole genome shotgun (WGS) entry which is preliminary data.</text>
</comment>
<evidence type="ECO:0000313" key="8">
    <source>
        <dbReference type="EMBL" id="MBM7126361.1"/>
    </source>
</evidence>
<reference evidence="8" key="1">
    <citation type="submission" date="2020-10" db="EMBL/GenBank/DDBJ databases">
        <title>Phylogeny of dyella-like bacteria.</title>
        <authorList>
            <person name="Fu J."/>
        </authorList>
    </citation>
    <scope>NUCLEOTIDE SEQUENCE</scope>
    <source>
        <strain evidence="8">DHOC52</strain>
    </source>
</reference>
<comment type="subcellular location">
    <subcellularLocation>
        <location evidence="1">Cell membrane</location>
        <topology evidence="1">Multi-pass membrane protein</topology>
    </subcellularLocation>
</comment>
<sequence>MKQRSLWLRAGWFAVATLLIALLGAWLLFGRDRSPIQTDLLAMLPATERNPLAEVAAQRLAHADGDRVIVLVANADDDRAKAAARELGHVLAHDDVFASVTAELPPFDLQQLITPYLAHRFSLLTDADRTALANASYDPAQALAQRVNEPFATGVGTRLQDDPFGWLQHWLDQQPWSRSPLVPEDNLLTAHRDNVSYVLVTATLDGSAYDDAIQRRALHALGDAERTIEHDQPGTRVLRTGALFYAAAARAGAEHDVHLVGLVSTFGIALLLLGVFRSPGPLLLAFLSTAIGVMAATTVSVLIFGQIYLLTLVFGAALLGEAVDYSIQYLSARANAGDAWEPRQGLRQVRPALLLALGTSLLGYALLGLVPFSALRQMACFAMTGMTVACLSVFGLLPALLQGPAKPLSQASVRGALAVQNLVARMASGKRGIALAVVALLLAIPGWWQLRHDDDVHLLISPPAVLSQQERQIRDITGLGNGTQFYLVQGANQEQVLQREEALELRLQQLVDANRLQGWLGLAGMVPSLQRQRADQRLLAPLFTQPDRMRQWLSSAGFRVADIEPFIDAWPGTPLDLQTWLKSPLATPFRYLWMGDAVHDGAASLVLPQGDAPSALLQHAASGLPGVTLVDKPASISALFGRYRHYASIWLLAAIVLIVPVFGWRYGLHNVPRVLAPPVLGIGLALAMLGYLHQPLTLFHWMALMLVLGVGANYAVFLREGEPHVVHRPGAMYASVLLSAITALLSFGLLALSSMPALRDFGLTLLLGIGFTALLVPTSVIHRATSS</sequence>
<feature type="transmembrane region" description="Helical" evidence="6">
    <location>
        <begin position="381"/>
        <end position="401"/>
    </location>
</feature>
<feature type="transmembrane region" description="Helical" evidence="6">
    <location>
        <begin position="282"/>
        <end position="304"/>
    </location>
</feature>
<dbReference type="RefSeq" id="WP_204682919.1">
    <property type="nucleotide sequence ID" value="NZ_BSNR01000004.1"/>
</dbReference>
<evidence type="ECO:0000256" key="5">
    <source>
        <dbReference type="ARBA" id="ARBA00023136"/>
    </source>
</evidence>
<dbReference type="SUPFAM" id="SSF82866">
    <property type="entry name" value="Multidrug efflux transporter AcrB transmembrane domain"/>
    <property type="match status" value="2"/>
</dbReference>
<dbReference type="Pfam" id="PF03176">
    <property type="entry name" value="MMPL"/>
    <property type="match status" value="1"/>
</dbReference>
<feature type="transmembrane region" description="Helical" evidence="6">
    <location>
        <begin position="761"/>
        <end position="781"/>
    </location>
</feature>
<feature type="transmembrane region" description="Helical" evidence="6">
    <location>
        <begin position="730"/>
        <end position="755"/>
    </location>
</feature>
<evidence type="ECO:0000313" key="9">
    <source>
        <dbReference type="Proteomes" id="UP001430149"/>
    </source>
</evidence>